<gene>
    <name evidence="1" type="ORF">9g_00022</name>
</gene>
<dbReference type="EMBL" id="KJ419279">
    <property type="protein sequence ID" value="AHN84538.1"/>
    <property type="molecule type" value="Genomic_DNA"/>
</dbReference>
<reference evidence="1 2" key="1">
    <citation type="submission" date="2014-02" db="EMBL/GenBank/DDBJ databases">
        <title>The genomic sequence of a novel Enterobacteria bacteriophage 9g containing a complete queosine synthesis operon.</title>
        <authorList>
            <person name="Kulikov E.E."/>
            <person name="Golomidova A.K."/>
            <person name="Letarov A.V."/>
        </authorList>
    </citation>
    <scope>NUCLEOTIDE SEQUENCE [LARGE SCALE GENOMIC DNA]</scope>
</reference>
<dbReference type="RefSeq" id="YP_009032345.1">
    <property type="nucleotide sequence ID" value="NC_024146.1"/>
</dbReference>
<sequence>MGKLMPSKIYKVLGWKPYTFRSNYDKEMKCTRCAKCGHTEFTETVVDHIDGYYSPVCESKINCNHCGQEVNYWAYGYYEPRHMVADRSISMLINRIEAKLRRISLP</sequence>
<dbReference type="GeneID" id="19487962"/>
<keyword evidence="2" id="KW-1185">Reference proteome</keyword>
<accession>X2KSQ9</accession>
<protein>
    <submittedName>
        <fullName evidence="1">ZPR1 zinc finger protein</fullName>
    </submittedName>
</protein>
<organism evidence="1 2">
    <name type="scientific">Enterobacteria phage 9g</name>
    <dbReference type="NCBI Taxonomy" id="1468411"/>
    <lineage>
        <taxon>Viruses</taxon>
        <taxon>Duplodnaviria</taxon>
        <taxon>Heunggongvirae</taxon>
        <taxon>Uroviricota</taxon>
        <taxon>Caudoviricetes</taxon>
        <taxon>Queuovirinae</taxon>
        <taxon>Nonagvirus</taxon>
        <taxon>Nonagvirus nv9g</taxon>
    </lineage>
</organism>
<proteinExistence type="predicted"/>
<dbReference type="KEGG" id="vg:19487962"/>
<evidence type="ECO:0000313" key="1">
    <source>
        <dbReference type="EMBL" id="AHN84538.1"/>
    </source>
</evidence>
<name>X2KSQ9_9CAUD</name>
<dbReference type="OrthoDB" id="16461at10239"/>
<dbReference type="Proteomes" id="UP000019745">
    <property type="component" value="Segment"/>
</dbReference>
<evidence type="ECO:0000313" key="2">
    <source>
        <dbReference type="Proteomes" id="UP000019745"/>
    </source>
</evidence>